<gene>
    <name evidence="8" type="ORF">CDAUBV1_LOCUS15204</name>
</gene>
<accession>A0AAV2TUJ8</accession>
<keyword evidence="2 6" id="KW-0812">Transmembrane</keyword>
<evidence type="ECO:0000256" key="2">
    <source>
        <dbReference type="ARBA" id="ARBA00022692"/>
    </source>
</evidence>
<dbReference type="InterPro" id="IPR000276">
    <property type="entry name" value="GPCR_Rhodpsn"/>
</dbReference>
<name>A0AAV2TUJ8_CALDB</name>
<evidence type="ECO:0000259" key="7">
    <source>
        <dbReference type="PROSITE" id="PS50262"/>
    </source>
</evidence>
<feature type="transmembrane region" description="Helical" evidence="6">
    <location>
        <begin position="53"/>
        <end position="75"/>
    </location>
</feature>
<dbReference type="EMBL" id="CAXLJL010000689">
    <property type="protein sequence ID" value="CAL5140028.1"/>
    <property type="molecule type" value="Genomic_DNA"/>
</dbReference>
<dbReference type="InterPro" id="IPR052954">
    <property type="entry name" value="GPCR-Ligand_Int"/>
</dbReference>
<feature type="transmembrane region" description="Helical" evidence="6">
    <location>
        <begin position="144"/>
        <end position="163"/>
    </location>
</feature>
<evidence type="ECO:0000256" key="6">
    <source>
        <dbReference type="SAM" id="Phobius"/>
    </source>
</evidence>
<evidence type="ECO:0000256" key="1">
    <source>
        <dbReference type="ARBA" id="ARBA00004370"/>
    </source>
</evidence>
<dbReference type="SUPFAM" id="SSF81321">
    <property type="entry name" value="Family A G protein-coupled receptor-like"/>
    <property type="match status" value="1"/>
</dbReference>
<dbReference type="InterPro" id="IPR017452">
    <property type="entry name" value="GPCR_Rhodpsn_7TM"/>
</dbReference>
<evidence type="ECO:0000313" key="8">
    <source>
        <dbReference type="EMBL" id="CAL5140028.1"/>
    </source>
</evidence>
<organism evidence="8 9">
    <name type="scientific">Calicophoron daubneyi</name>
    <name type="common">Rumen fluke</name>
    <name type="synonym">Paramphistomum daubneyi</name>
    <dbReference type="NCBI Taxonomy" id="300641"/>
    <lineage>
        <taxon>Eukaryota</taxon>
        <taxon>Metazoa</taxon>
        <taxon>Spiralia</taxon>
        <taxon>Lophotrochozoa</taxon>
        <taxon>Platyhelminthes</taxon>
        <taxon>Trematoda</taxon>
        <taxon>Digenea</taxon>
        <taxon>Plagiorchiida</taxon>
        <taxon>Pronocephalata</taxon>
        <taxon>Paramphistomoidea</taxon>
        <taxon>Paramphistomidae</taxon>
        <taxon>Calicophoron</taxon>
    </lineage>
</organism>
<keyword evidence="4 6" id="KW-0472">Membrane</keyword>
<proteinExistence type="predicted"/>
<sequence>MDLPPGVEIYGGFTRVANLSELVTSENFSVQKFVWYDLTEFGRSDRFRITYHLWSWNILVVGLPFVTIAFMNSFLIREVRRSSLRGLKQGQQRETRRHETDVMLIGVIVIFFVCQLPAAISHISWGVIPPKDTQKMFWFLLNEIGNLLIVVNSAINLVPYYMFSRRFRRHFIQIFCSYRLVRDDGWHCVHVPRWVAENMAKDASDNYASGGNAVYQRRYSIRLTNCHRNAGSNPNIRRSLADNLTVRSNSRNSAIRLERGRRRSQRLSSGLSRLPQNFSQSEKESLPNLRESETINNHACDLEAEKEIARRSTTVHVNFHMQPTPNIMTTNTVL</sequence>
<dbReference type="PANTHER" id="PTHR46641">
    <property type="entry name" value="FMRFAMIDE RECEPTOR-RELATED"/>
    <property type="match status" value="1"/>
</dbReference>
<dbReference type="AlphaFoldDB" id="A0AAV2TUJ8"/>
<dbReference type="PROSITE" id="PS50262">
    <property type="entry name" value="G_PROTEIN_RECEP_F1_2"/>
    <property type="match status" value="1"/>
</dbReference>
<evidence type="ECO:0000256" key="3">
    <source>
        <dbReference type="ARBA" id="ARBA00022989"/>
    </source>
</evidence>
<comment type="caution">
    <text evidence="8">The sequence shown here is derived from an EMBL/GenBank/DDBJ whole genome shotgun (WGS) entry which is preliminary data.</text>
</comment>
<feature type="domain" description="G-protein coupled receptors family 1 profile" evidence="7">
    <location>
        <begin position="1"/>
        <end position="160"/>
    </location>
</feature>
<dbReference type="Pfam" id="PF00001">
    <property type="entry name" value="7tm_1"/>
    <property type="match status" value="1"/>
</dbReference>
<dbReference type="Gene3D" id="1.20.1070.10">
    <property type="entry name" value="Rhodopsin 7-helix transmembrane proteins"/>
    <property type="match status" value="1"/>
</dbReference>
<dbReference type="Proteomes" id="UP001497525">
    <property type="component" value="Unassembled WGS sequence"/>
</dbReference>
<dbReference type="PANTHER" id="PTHR46641:SF2">
    <property type="entry name" value="FMRFAMIDE RECEPTOR"/>
    <property type="match status" value="1"/>
</dbReference>
<feature type="compositionally biased region" description="Basic and acidic residues" evidence="5">
    <location>
        <begin position="281"/>
        <end position="291"/>
    </location>
</feature>
<comment type="subcellular location">
    <subcellularLocation>
        <location evidence="1">Membrane</location>
    </subcellularLocation>
</comment>
<reference evidence="8" key="1">
    <citation type="submission" date="2024-06" db="EMBL/GenBank/DDBJ databases">
        <authorList>
            <person name="Liu X."/>
            <person name="Lenzi L."/>
            <person name="Haldenby T S."/>
            <person name="Uol C."/>
        </authorList>
    </citation>
    <scope>NUCLEOTIDE SEQUENCE</scope>
</reference>
<feature type="transmembrane region" description="Helical" evidence="6">
    <location>
        <begin position="102"/>
        <end position="124"/>
    </location>
</feature>
<dbReference type="CDD" id="cd14978">
    <property type="entry name" value="7tmA_FMRFamide_R-like"/>
    <property type="match status" value="1"/>
</dbReference>
<evidence type="ECO:0000313" key="9">
    <source>
        <dbReference type="Proteomes" id="UP001497525"/>
    </source>
</evidence>
<evidence type="ECO:0000256" key="5">
    <source>
        <dbReference type="SAM" id="MobiDB-lite"/>
    </source>
</evidence>
<feature type="region of interest" description="Disordered" evidence="5">
    <location>
        <begin position="257"/>
        <end position="291"/>
    </location>
</feature>
<keyword evidence="3 6" id="KW-1133">Transmembrane helix</keyword>
<dbReference type="GO" id="GO:0016020">
    <property type="term" value="C:membrane"/>
    <property type="evidence" value="ECO:0007669"/>
    <property type="project" value="UniProtKB-SubCell"/>
</dbReference>
<evidence type="ECO:0000256" key="4">
    <source>
        <dbReference type="ARBA" id="ARBA00023136"/>
    </source>
</evidence>
<protein>
    <recommendedName>
        <fullName evidence="7">G-protein coupled receptors family 1 profile domain-containing protein</fullName>
    </recommendedName>
</protein>
<dbReference type="GO" id="GO:0004930">
    <property type="term" value="F:G protein-coupled receptor activity"/>
    <property type="evidence" value="ECO:0007669"/>
    <property type="project" value="InterPro"/>
</dbReference>